<name>A0ACD3ZMV7_FUSSC</name>
<proteinExistence type="predicted"/>
<organism evidence="1 2">
    <name type="scientific">Fusarium solani subsp. cucurbitae</name>
    <name type="common">Neocosmosporum cucurbitae</name>
    <dbReference type="NCBI Taxonomy" id="2747967"/>
    <lineage>
        <taxon>Eukaryota</taxon>
        <taxon>Fungi</taxon>
        <taxon>Dikarya</taxon>
        <taxon>Ascomycota</taxon>
        <taxon>Pezizomycotina</taxon>
        <taxon>Sordariomycetes</taxon>
        <taxon>Hypocreomycetidae</taxon>
        <taxon>Hypocreales</taxon>
        <taxon>Nectriaceae</taxon>
        <taxon>Fusarium</taxon>
        <taxon>Fusarium solani species complex</taxon>
    </lineage>
</organism>
<dbReference type="EMBL" id="CP090039">
    <property type="protein sequence ID" value="UPL02419.1"/>
    <property type="molecule type" value="Genomic_DNA"/>
</dbReference>
<reference evidence="1" key="1">
    <citation type="submission" date="2021-11" db="EMBL/GenBank/DDBJ databases">
        <title>Fusarium solani-melongenae Genome sequencing and assembly.</title>
        <authorList>
            <person name="Xie S."/>
            <person name="Huang L."/>
            <person name="Zhang X."/>
        </authorList>
    </citation>
    <scope>NUCLEOTIDE SEQUENCE</scope>
    <source>
        <strain evidence="1">CRI 24-3</strain>
    </source>
</reference>
<keyword evidence="2" id="KW-1185">Reference proteome</keyword>
<accession>A0ACD3ZMV7</accession>
<evidence type="ECO:0000313" key="2">
    <source>
        <dbReference type="Proteomes" id="UP000830768"/>
    </source>
</evidence>
<protein>
    <submittedName>
        <fullName evidence="1">Uncharacterized protein</fullName>
    </submittedName>
</protein>
<gene>
    <name evidence="1" type="ORF">LCI18_013353</name>
</gene>
<dbReference type="Proteomes" id="UP000830768">
    <property type="component" value="Chromosome 11"/>
</dbReference>
<sequence>MVGKSTHYHQEQPHYPPQGAERRQYEHHRDEEMRYEERSRGHPEARPSSGSGGYRSARPPTLPPHPGQIGESPGRPGPSMGGSRDPRYDNRFDDSRMGPPAWKWSLSQGVKGMGGLFSSNSDNHHDDRRDNRREQSGAQSAPRSEAPRNLSIKDLMYDNQILRENKMKLEGHIQKLDSECSRLKNRVEAMQSARDAQESRLGRQEQDDSIKEQFANVFQPIKKWATNFCRDASQPFDVTGISPSFTPLIQRVIPNILSLEDLPVFLPGSDMKRRKMFIRGWIAFNVTFRVLSDPRQLGSESDLWLPKMQRDAVKSLESIFISSDEGIDQSSYHEWRTLTLALLDKRFHSCPWTKDTMKTLDDIMQTTLEVIRPLGSPTADIAELERTLFENVFVPAVELSQVLRRQRAYWYVQFPRVMAAKDLLSDEHTQPYIFKPDQMADIDSSDEEADARGQCLKSVDIIILPGLYKCGDNDGERYEIESVVEKAQVSCEDIEVETVCERHDGNADLRDKSGF</sequence>
<evidence type="ECO:0000313" key="1">
    <source>
        <dbReference type="EMBL" id="UPL02419.1"/>
    </source>
</evidence>